<accession>A0A382Y9G2</accession>
<proteinExistence type="predicted"/>
<evidence type="ECO:0000313" key="1">
    <source>
        <dbReference type="EMBL" id="SVD79977.1"/>
    </source>
</evidence>
<organism evidence="1">
    <name type="scientific">marine metagenome</name>
    <dbReference type="NCBI Taxonomy" id="408172"/>
    <lineage>
        <taxon>unclassified sequences</taxon>
        <taxon>metagenomes</taxon>
        <taxon>ecological metagenomes</taxon>
    </lineage>
</organism>
<protein>
    <submittedName>
        <fullName evidence="1">Uncharacterized protein</fullName>
    </submittedName>
</protein>
<gene>
    <name evidence="1" type="ORF">METZ01_LOCUS432831</name>
</gene>
<sequence>MSDTYSYMYRETTAIVVLQFSIIMGRNI</sequence>
<dbReference type="EMBL" id="UINC01174051">
    <property type="protein sequence ID" value="SVD79977.1"/>
    <property type="molecule type" value="Genomic_DNA"/>
</dbReference>
<dbReference type="AlphaFoldDB" id="A0A382Y9G2"/>
<name>A0A382Y9G2_9ZZZZ</name>
<reference evidence="1" key="1">
    <citation type="submission" date="2018-05" db="EMBL/GenBank/DDBJ databases">
        <authorList>
            <person name="Lanie J.A."/>
            <person name="Ng W.-L."/>
            <person name="Kazmierczak K.M."/>
            <person name="Andrzejewski T.M."/>
            <person name="Davidsen T.M."/>
            <person name="Wayne K.J."/>
            <person name="Tettelin H."/>
            <person name="Glass J.I."/>
            <person name="Rusch D."/>
            <person name="Podicherti R."/>
            <person name="Tsui H.-C.T."/>
            <person name="Winkler M.E."/>
        </authorList>
    </citation>
    <scope>NUCLEOTIDE SEQUENCE</scope>
</reference>